<name>A0A7S2W0U0_9STRA</name>
<evidence type="ECO:0000313" key="2">
    <source>
        <dbReference type="EMBL" id="CAD9660259.1"/>
    </source>
</evidence>
<dbReference type="AlphaFoldDB" id="A0A7S2W0U0"/>
<accession>A0A7S2W0U0</accession>
<protein>
    <submittedName>
        <fullName evidence="2">Uncharacterized protein</fullName>
    </submittedName>
</protein>
<feature type="region of interest" description="Disordered" evidence="1">
    <location>
        <begin position="142"/>
        <end position="222"/>
    </location>
</feature>
<feature type="region of interest" description="Disordered" evidence="1">
    <location>
        <begin position="71"/>
        <end position="128"/>
    </location>
</feature>
<proteinExistence type="predicted"/>
<organism evidence="2">
    <name type="scientific">Rhizochromulina marina</name>
    <dbReference type="NCBI Taxonomy" id="1034831"/>
    <lineage>
        <taxon>Eukaryota</taxon>
        <taxon>Sar</taxon>
        <taxon>Stramenopiles</taxon>
        <taxon>Ochrophyta</taxon>
        <taxon>Dictyochophyceae</taxon>
        <taxon>Rhizochromulinales</taxon>
        <taxon>Rhizochromulina</taxon>
    </lineage>
</organism>
<dbReference type="EMBL" id="HBHJ01000571">
    <property type="protein sequence ID" value="CAD9660259.1"/>
    <property type="molecule type" value="Transcribed_RNA"/>
</dbReference>
<evidence type="ECO:0000256" key="1">
    <source>
        <dbReference type="SAM" id="MobiDB-lite"/>
    </source>
</evidence>
<sequence>MSRRGAPLAILALVLVGFSGVLVPTGGAVVVSDKEEAQHLARHIMGSTGRRHSLPDINQVREDFARLRSAHAVDQVERQPLREEDPSTLEDQDKAPASEYSLHRPTATATVRRKRASEHQPIGNGLPPKVAEQVADRLQAMGSSPHQEAKPLTAQTSPVLQDRPRQLRRGKYTATRAGGTVLSTPLTELLREADRQEILSAGAEHRTHQRRPKSTAPGSGSK</sequence>
<feature type="compositionally biased region" description="Basic and acidic residues" evidence="1">
    <location>
        <begin position="74"/>
        <end position="96"/>
    </location>
</feature>
<reference evidence="2" key="1">
    <citation type="submission" date="2021-01" db="EMBL/GenBank/DDBJ databases">
        <authorList>
            <person name="Corre E."/>
            <person name="Pelletier E."/>
            <person name="Niang G."/>
            <person name="Scheremetjew M."/>
            <person name="Finn R."/>
            <person name="Kale V."/>
            <person name="Holt S."/>
            <person name="Cochrane G."/>
            <person name="Meng A."/>
            <person name="Brown T."/>
            <person name="Cohen L."/>
        </authorList>
    </citation>
    <scope>NUCLEOTIDE SEQUENCE</scope>
    <source>
        <strain evidence="2">CCMP1243</strain>
    </source>
</reference>
<gene>
    <name evidence="2" type="ORF">RMAR1173_LOCUS384</name>
</gene>